<keyword evidence="6" id="KW-1003">Cell membrane</keyword>
<comment type="subcellular location">
    <subcellularLocation>
        <location evidence="6">Cell membrane</location>
        <topology evidence="6">Multi-pass membrane protein</topology>
    </subcellularLocation>
    <subcellularLocation>
        <location evidence="1">Membrane</location>
        <topology evidence="1">Multi-pass membrane protein</topology>
    </subcellularLocation>
</comment>
<feature type="transmembrane region" description="Helical" evidence="6">
    <location>
        <begin position="103"/>
        <end position="127"/>
    </location>
</feature>
<dbReference type="Pfam" id="PF01061">
    <property type="entry name" value="ABC2_membrane"/>
    <property type="match status" value="1"/>
</dbReference>
<reference evidence="8" key="1">
    <citation type="submission" date="2021-04" db="EMBL/GenBank/DDBJ databases">
        <title>Phycicoccus avicenniae sp. nov., a novel endophytic actinomycetes isolated from branch of Avicennia mariana.</title>
        <authorList>
            <person name="Tuo L."/>
        </authorList>
    </citation>
    <scope>NUCLEOTIDE SEQUENCE</scope>
    <source>
        <strain evidence="8">BSK3Z-2</strain>
    </source>
</reference>
<evidence type="ECO:0000256" key="4">
    <source>
        <dbReference type="ARBA" id="ARBA00023136"/>
    </source>
</evidence>
<dbReference type="InterPro" id="IPR013525">
    <property type="entry name" value="ABC2_TM"/>
</dbReference>
<evidence type="ECO:0000256" key="6">
    <source>
        <dbReference type="RuleBase" id="RU361157"/>
    </source>
</evidence>
<sequence length="248" mass="26008">MSSGPTTALLRTEARLFVREPGAWFWILVFPTALLCVLGLVPSFREPSPDLGGARVLDLYVPVCVLFAVLVAGVQTMPTVLATYRERGIVRRLRTTPLSPASLLLAQAVVHAALVVVSVVLVLTVGWLGYGSPLPAQPLGYLLALLLAVAAMTGVGALVTAFSRTTKIAAAVGSVVLFPMMFTSGVWLPVAAMPEGLQRVVLLSPLGAAARALTDATAGDVPALVDLAVMAGWALVLGAAAVRWFRWE</sequence>
<feature type="domain" description="ABC transmembrane type-2" evidence="7">
    <location>
        <begin position="22"/>
        <end position="248"/>
    </location>
</feature>
<evidence type="ECO:0000313" key="8">
    <source>
        <dbReference type="EMBL" id="MBR7744278.1"/>
    </source>
</evidence>
<protein>
    <recommendedName>
        <fullName evidence="6">Transport permease protein</fullName>
    </recommendedName>
</protein>
<dbReference type="InterPro" id="IPR000412">
    <property type="entry name" value="ABC_2_transport"/>
</dbReference>
<name>A0A941HZN3_9MICO</name>
<keyword evidence="9" id="KW-1185">Reference proteome</keyword>
<dbReference type="GO" id="GO:0046677">
    <property type="term" value="P:response to antibiotic"/>
    <property type="evidence" value="ECO:0007669"/>
    <property type="project" value="UniProtKB-KW"/>
</dbReference>
<feature type="transmembrane region" description="Helical" evidence="6">
    <location>
        <begin position="60"/>
        <end position="82"/>
    </location>
</feature>
<feature type="transmembrane region" description="Helical" evidence="6">
    <location>
        <begin position="223"/>
        <end position="245"/>
    </location>
</feature>
<feature type="transmembrane region" description="Helical" evidence="6">
    <location>
        <begin position="21"/>
        <end position="40"/>
    </location>
</feature>
<evidence type="ECO:0000256" key="5">
    <source>
        <dbReference type="ARBA" id="ARBA00023251"/>
    </source>
</evidence>
<dbReference type="PANTHER" id="PTHR43027">
    <property type="entry name" value="DOXORUBICIN RESISTANCE ABC TRANSPORTER PERMEASE PROTEIN DRRC-RELATED"/>
    <property type="match status" value="1"/>
</dbReference>
<gene>
    <name evidence="8" type="ORF">KC207_13365</name>
</gene>
<evidence type="ECO:0000256" key="1">
    <source>
        <dbReference type="ARBA" id="ARBA00004141"/>
    </source>
</evidence>
<keyword evidence="5" id="KW-0046">Antibiotic resistance</keyword>
<comment type="similarity">
    <text evidence="6">Belongs to the ABC-2 integral membrane protein family.</text>
</comment>
<keyword evidence="4 6" id="KW-0472">Membrane</keyword>
<evidence type="ECO:0000256" key="3">
    <source>
        <dbReference type="ARBA" id="ARBA00022989"/>
    </source>
</evidence>
<dbReference type="InterPro" id="IPR047817">
    <property type="entry name" value="ABC2_TM_bact-type"/>
</dbReference>
<dbReference type="AlphaFoldDB" id="A0A941HZN3"/>
<feature type="transmembrane region" description="Helical" evidence="6">
    <location>
        <begin position="168"/>
        <end position="190"/>
    </location>
</feature>
<evidence type="ECO:0000313" key="9">
    <source>
        <dbReference type="Proteomes" id="UP000677016"/>
    </source>
</evidence>
<dbReference type="GO" id="GO:0043190">
    <property type="term" value="C:ATP-binding cassette (ABC) transporter complex"/>
    <property type="evidence" value="ECO:0007669"/>
    <property type="project" value="InterPro"/>
</dbReference>
<dbReference type="Proteomes" id="UP000677016">
    <property type="component" value="Unassembled WGS sequence"/>
</dbReference>
<dbReference type="RefSeq" id="WP_211603801.1">
    <property type="nucleotide sequence ID" value="NZ_JAGSNF010000019.1"/>
</dbReference>
<organism evidence="8 9">
    <name type="scientific">Phycicoccus avicenniae</name>
    <dbReference type="NCBI Taxonomy" id="2828860"/>
    <lineage>
        <taxon>Bacteria</taxon>
        <taxon>Bacillati</taxon>
        <taxon>Actinomycetota</taxon>
        <taxon>Actinomycetes</taxon>
        <taxon>Micrococcales</taxon>
        <taxon>Intrasporangiaceae</taxon>
        <taxon>Phycicoccus</taxon>
    </lineage>
</organism>
<dbReference type="PROSITE" id="PS51012">
    <property type="entry name" value="ABC_TM2"/>
    <property type="match status" value="1"/>
</dbReference>
<keyword evidence="3 6" id="KW-1133">Transmembrane helix</keyword>
<dbReference type="EMBL" id="JAGSNF010000019">
    <property type="protein sequence ID" value="MBR7744278.1"/>
    <property type="molecule type" value="Genomic_DNA"/>
</dbReference>
<evidence type="ECO:0000259" key="7">
    <source>
        <dbReference type="PROSITE" id="PS51012"/>
    </source>
</evidence>
<dbReference type="PIRSF" id="PIRSF006648">
    <property type="entry name" value="DrrB"/>
    <property type="match status" value="1"/>
</dbReference>
<evidence type="ECO:0000256" key="2">
    <source>
        <dbReference type="ARBA" id="ARBA00022692"/>
    </source>
</evidence>
<keyword evidence="6" id="KW-0813">Transport</keyword>
<proteinExistence type="inferred from homology"/>
<comment type="caution">
    <text evidence="8">The sequence shown here is derived from an EMBL/GenBank/DDBJ whole genome shotgun (WGS) entry which is preliminary data.</text>
</comment>
<dbReference type="PRINTS" id="PR00164">
    <property type="entry name" value="ABC2TRNSPORT"/>
</dbReference>
<dbReference type="GO" id="GO:0140359">
    <property type="term" value="F:ABC-type transporter activity"/>
    <property type="evidence" value="ECO:0007669"/>
    <property type="project" value="InterPro"/>
</dbReference>
<dbReference type="InterPro" id="IPR052902">
    <property type="entry name" value="ABC-2_transporter"/>
</dbReference>
<accession>A0A941HZN3</accession>
<dbReference type="PANTHER" id="PTHR43027:SF2">
    <property type="entry name" value="TRANSPORT PERMEASE PROTEIN"/>
    <property type="match status" value="1"/>
</dbReference>
<feature type="transmembrane region" description="Helical" evidence="6">
    <location>
        <begin position="139"/>
        <end position="161"/>
    </location>
</feature>
<keyword evidence="2 6" id="KW-0812">Transmembrane</keyword>